<organism evidence="5 6">
    <name type="scientific">Roseibium litorale</name>
    <dbReference type="NCBI Taxonomy" id="2803841"/>
    <lineage>
        <taxon>Bacteria</taxon>
        <taxon>Pseudomonadati</taxon>
        <taxon>Pseudomonadota</taxon>
        <taxon>Alphaproteobacteria</taxon>
        <taxon>Hyphomicrobiales</taxon>
        <taxon>Stappiaceae</taxon>
        <taxon>Roseibium</taxon>
    </lineage>
</organism>
<evidence type="ECO:0000313" key="5">
    <source>
        <dbReference type="EMBL" id="MBD8891709.1"/>
    </source>
</evidence>
<dbReference type="PANTHER" id="PTHR44688:SF16">
    <property type="entry name" value="DNA-BINDING TRANSCRIPTIONAL ACTIVATOR DEVR_DOSR"/>
    <property type="match status" value="1"/>
</dbReference>
<evidence type="ECO:0000256" key="3">
    <source>
        <dbReference type="ARBA" id="ARBA00023163"/>
    </source>
</evidence>
<evidence type="ECO:0000256" key="1">
    <source>
        <dbReference type="ARBA" id="ARBA00023015"/>
    </source>
</evidence>
<dbReference type="Pfam" id="PF00196">
    <property type="entry name" value="GerE"/>
    <property type="match status" value="1"/>
</dbReference>
<dbReference type="InterPro" id="IPR016032">
    <property type="entry name" value="Sig_transdc_resp-reg_C-effctor"/>
</dbReference>
<dbReference type="CDD" id="cd06170">
    <property type="entry name" value="LuxR_C_like"/>
    <property type="match status" value="1"/>
</dbReference>
<reference evidence="5 6" key="2">
    <citation type="journal article" date="2021" name="Int. J. Syst. Evol. Microbiol.">
        <title>Roseibium litorale sp. nov., isolated from a tidal flat sediment and proposal for the reclassification of Labrenzia polysiphoniae as Roseibium polysiphoniae comb. nov.</title>
        <authorList>
            <person name="Liu Y."/>
            <person name="Pei T."/>
            <person name="Du J."/>
            <person name="Chao M."/>
            <person name="Deng M.R."/>
            <person name="Zhu H."/>
        </authorList>
    </citation>
    <scope>NUCLEOTIDE SEQUENCE [LARGE SCALE GENOMIC DNA]</scope>
    <source>
        <strain evidence="5 6">4C16A</strain>
    </source>
</reference>
<dbReference type="SMART" id="SM00421">
    <property type="entry name" value="HTH_LUXR"/>
    <property type="match status" value="1"/>
</dbReference>
<proteinExistence type="predicted"/>
<dbReference type="Gene3D" id="3.30.450.80">
    <property type="entry name" value="Transcription factor LuxR-like, autoinducer-binding domain"/>
    <property type="match status" value="1"/>
</dbReference>
<gene>
    <name evidence="5" type="ORF">IG616_09120</name>
</gene>
<sequence length="243" mass="27154">MHTHSLSRALEFTGIVSGRSNVAQLSQDLKHLADAFGFSNFVLATFARHGIHGTPCIISTCWSEEWTRRYLDSHYIMDDPVVAKGMRTSYPFSWREMREDPALSERSQKILLEARDFDMEDGLYIPIYGPRGYEGTLAFGGRAVELQDGDSHALHLAGLYAYRQGLQIACPDLAEEPIGNPLTGREVECLKWTSEGKTSGEIGDRLGISRHTVDWYIKEATRKLSAANRAHAVATAMRHKLIG</sequence>
<evidence type="ECO:0000259" key="4">
    <source>
        <dbReference type="PROSITE" id="PS50043"/>
    </source>
</evidence>
<dbReference type="InterPro" id="IPR005143">
    <property type="entry name" value="TF_LuxR_autoind-bd_dom"/>
</dbReference>
<reference evidence="6" key="1">
    <citation type="submission" date="2020-09" db="EMBL/GenBank/DDBJ databases">
        <title>The genome sequence of strain Labrenzia suaedae 4C16A.</title>
        <authorList>
            <person name="Liu Y."/>
        </authorList>
    </citation>
    <scope>NUCLEOTIDE SEQUENCE [LARGE SCALE GENOMIC DNA]</scope>
    <source>
        <strain evidence="6">4C16A</strain>
    </source>
</reference>
<dbReference type="InterPro" id="IPR036388">
    <property type="entry name" value="WH-like_DNA-bd_sf"/>
</dbReference>
<keyword evidence="2" id="KW-0238">DNA-binding</keyword>
<dbReference type="Gene3D" id="1.10.10.10">
    <property type="entry name" value="Winged helix-like DNA-binding domain superfamily/Winged helix DNA-binding domain"/>
    <property type="match status" value="1"/>
</dbReference>
<dbReference type="Proteomes" id="UP000632063">
    <property type="component" value="Unassembled WGS sequence"/>
</dbReference>
<keyword evidence="1" id="KW-0805">Transcription regulation</keyword>
<dbReference type="PANTHER" id="PTHR44688">
    <property type="entry name" value="DNA-BINDING TRANSCRIPTIONAL ACTIVATOR DEVR_DOSR"/>
    <property type="match status" value="1"/>
</dbReference>
<evidence type="ECO:0000256" key="2">
    <source>
        <dbReference type="ARBA" id="ARBA00023125"/>
    </source>
</evidence>
<dbReference type="RefSeq" id="WP_192147833.1">
    <property type="nucleotide sequence ID" value="NZ_JACYXI010000004.1"/>
</dbReference>
<dbReference type="InterPro" id="IPR000792">
    <property type="entry name" value="Tscrpt_reg_LuxR_C"/>
</dbReference>
<dbReference type="InterPro" id="IPR036693">
    <property type="entry name" value="TF_LuxR_autoind-bd_dom_sf"/>
</dbReference>
<accession>A0ABR9CLH9</accession>
<dbReference type="EMBL" id="JACYXI010000004">
    <property type="protein sequence ID" value="MBD8891709.1"/>
    <property type="molecule type" value="Genomic_DNA"/>
</dbReference>
<dbReference type="SUPFAM" id="SSF75516">
    <property type="entry name" value="Pheromone-binding domain of LuxR-like quorum-sensing transcription factors"/>
    <property type="match status" value="1"/>
</dbReference>
<keyword evidence="3" id="KW-0804">Transcription</keyword>
<evidence type="ECO:0000313" key="6">
    <source>
        <dbReference type="Proteomes" id="UP000632063"/>
    </source>
</evidence>
<comment type="caution">
    <text evidence="5">The sequence shown here is derived from an EMBL/GenBank/DDBJ whole genome shotgun (WGS) entry which is preliminary data.</text>
</comment>
<feature type="domain" description="HTH luxR-type" evidence="4">
    <location>
        <begin position="175"/>
        <end position="240"/>
    </location>
</feature>
<dbReference type="PRINTS" id="PR00038">
    <property type="entry name" value="HTHLUXR"/>
</dbReference>
<protein>
    <submittedName>
        <fullName evidence="5">LuxR family transcriptional regulator</fullName>
    </submittedName>
</protein>
<dbReference type="Pfam" id="PF03472">
    <property type="entry name" value="Autoind_bind"/>
    <property type="match status" value="1"/>
</dbReference>
<dbReference type="SUPFAM" id="SSF46894">
    <property type="entry name" value="C-terminal effector domain of the bipartite response regulators"/>
    <property type="match status" value="1"/>
</dbReference>
<keyword evidence="6" id="KW-1185">Reference proteome</keyword>
<dbReference type="PROSITE" id="PS50043">
    <property type="entry name" value="HTH_LUXR_2"/>
    <property type="match status" value="1"/>
</dbReference>
<name>A0ABR9CLH9_9HYPH</name>